<evidence type="ECO:0000313" key="3">
    <source>
        <dbReference type="Proteomes" id="UP000220840"/>
    </source>
</evidence>
<keyword evidence="3" id="KW-1185">Reference proteome</keyword>
<gene>
    <name evidence="2" type="ORF">CQ394_04315</name>
</gene>
<dbReference type="Proteomes" id="UP000220840">
    <property type="component" value="Unassembled WGS sequence"/>
</dbReference>
<accession>A0A2A7MGW8</accession>
<dbReference type="PANTHER" id="PTHR43617">
    <property type="entry name" value="L-AMINO ACID N-ACETYLTRANSFERASE"/>
    <property type="match status" value="1"/>
</dbReference>
<feature type="domain" description="N-acetyltransferase" evidence="1">
    <location>
        <begin position="7"/>
        <end position="158"/>
    </location>
</feature>
<name>A0A2A7MGW8_9CLOT</name>
<dbReference type="OrthoDB" id="9797178at2"/>
<evidence type="ECO:0000259" key="1">
    <source>
        <dbReference type="PROSITE" id="PS51186"/>
    </source>
</evidence>
<evidence type="ECO:0000313" key="2">
    <source>
        <dbReference type="EMBL" id="PEG30954.1"/>
    </source>
</evidence>
<protein>
    <submittedName>
        <fullName evidence="2">N-acetyltransferase</fullName>
    </submittedName>
</protein>
<dbReference type="InterPro" id="IPR000182">
    <property type="entry name" value="GNAT_dom"/>
</dbReference>
<dbReference type="EMBL" id="PDCJ01000001">
    <property type="protein sequence ID" value="PEG30954.1"/>
    <property type="molecule type" value="Genomic_DNA"/>
</dbReference>
<dbReference type="AlphaFoldDB" id="A0A2A7MGW8"/>
<comment type="caution">
    <text evidence="2">The sequence shown here is derived from an EMBL/GenBank/DDBJ whole genome shotgun (WGS) entry which is preliminary data.</text>
</comment>
<reference evidence="2 3" key="1">
    <citation type="submission" date="2017-10" db="EMBL/GenBank/DDBJ databases">
        <title>Effective Description of Clostridium neonatale sp. nov. linked to necrotizing enterocolitis in neonates and a clarification of species assignable to the genus Clostridium (Prazmowski 1880) emend. Lawson and Rainey 2016.</title>
        <authorList>
            <person name="Bernard K."/>
            <person name="Burdz T."/>
            <person name="Wiebe D."/>
            <person name="Balcewich B."/>
            <person name="Alfa M."/>
            <person name="Bernier A.-M."/>
        </authorList>
    </citation>
    <scope>NUCLEOTIDE SEQUENCE [LARGE SCALE GENOMIC DNA]</scope>
    <source>
        <strain evidence="2 3">LCDC99A005</strain>
    </source>
</reference>
<dbReference type="RefSeq" id="WP_058295118.1">
    <property type="nucleotide sequence ID" value="NZ_CAMRXJ010000067.1"/>
</dbReference>
<proteinExistence type="predicted"/>
<dbReference type="InterPro" id="IPR016181">
    <property type="entry name" value="Acyl_CoA_acyltransferase"/>
</dbReference>
<organism evidence="2 3">
    <name type="scientific">Clostridium neonatale</name>
    <dbReference type="NCBI Taxonomy" id="137838"/>
    <lineage>
        <taxon>Bacteria</taxon>
        <taxon>Bacillati</taxon>
        <taxon>Bacillota</taxon>
        <taxon>Clostridia</taxon>
        <taxon>Eubacteriales</taxon>
        <taxon>Clostridiaceae</taxon>
        <taxon>Clostridium</taxon>
    </lineage>
</organism>
<dbReference type="InterPro" id="IPR050276">
    <property type="entry name" value="MshD_Acetyltransferase"/>
</dbReference>
<dbReference type="GO" id="GO:0016747">
    <property type="term" value="F:acyltransferase activity, transferring groups other than amino-acyl groups"/>
    <property type="evidence" value="ECO:0007669"/>
    <property type="project" value="InterPro"/>
</dbReference>
<dbReference type="PROSITE" id="PS51186">
    <property type="entry name" value="GNAT"/>
    <property type="match status" value="1"/>
</dbReference>
<sequence>MVDIENINLRLEEPKDYKEVENLTREAFWNVYIPGCDEHYIIHIMRKSDAFIKELDIVAELGDKIVGNIVYSKVKILCDDKTSYNDVICFGPISVLPEFQNRGVGGRLIEHSKEVARKLGYRGILIYGDPDYYKRYGFVPAENYEIGTPDDMYSAPLQAFELYNGALKNCKGRFFEDGIFEVDREKADEFEKGFPKKEKNSDLPSQKRFIELINMRKPRK</sequence>
<dbReference type="Gene3D" id="3.40.630.30">
    <property type="match status" value="1"/>
</dbReference>
<dbReference type="PANTHER" id="PTHR43617:SF38">
    <property type="entry name" value="N-ACETYLTRANSFERASE DOMAIN-CONTAINING PROTEIN"/>
    <property type="match status" value="1"/>
</dbReference>
<keyword evidence="2" id="KW-0808">Transferase</keyword>
<dbReference type="SUPFAM" id="SSF55729">
    <property type="entry name" value="Acyl-CoA N-acyltransferases (Nat)"/>
    <property type="match status" value="1"/>
</dbReference>
<dbReference type="CDD" id="cd04301">
    <property type="entry name" value="NAT_SF"/>
    <property type="match status" value="1"/>
</dbReference>
<dbReference type="Pfam" id="PF13508">
    <property type="entry name" value="Acetyltransf_7"/>
    <property type="match status" value="1"/>
</dbReference>
<dbReference type="STRING" id="137838.GCA_001458595_02328"/>